<dbReference type="EMBL" id="WVIE01000003">
    <property type="protein sequence ID" value="NDJ16360.1"/>
    <property type="molecule type" value="Genomic_DNA"/>
</dbReference>
<evidence type="ECO:0000313" key="1">
    <source>
        <dbReference type="EMBL" id="NDJ16360.1"/>
    </source>
</evidence>
<keyword evidence="2" id="KW-1185">Reference proteome</keyword>
<dbReference type="Proteomes" id="UP000646053">
    <property type="component" value="Unassembled WGS sequence"/>
</dbReference>
<gene>
    <name evidence="1" type="ORF">GS601_03480</name>
</gene>
<accession>A0A8J7YZQ0</accession>
<comment type="caution">
    <text evidence="1">The sequence shown here is derived from an EMBL/GenBank/DDBJ whole genome shotgun (WGS) entry which is preliminary data.</text>
</comment>
<protein>
    <submittedName>
        <fullName evidence="1">Uncharacterized protein</fullName>
    </submittedName>
</protein>
<sequence length="123" mass="13722">MPSPTEFLTPEESAEVDKALLTSKDKFAARVAIYSLRSLKKISHASGNAIADLNPDQIEDWIYQDESLQGAIDDEFKRFFTQLVISSNKPLTLAALDAETKIEHLTVPQVVSWFEKGAKARLN</sequence>
<proteinExistence type="predicted"/>
<reference evidence="1" key="1">
    <citation type="submission" date="2019-12" db="EMBL/GenBank/DDBJ databases">
        <title>High-Quality draft genome sequences of three cyanobacteria isolated from the limestone walls of the Old Cathedral of Coimbra.</title>
        <authorList>
            <person name="Tiago I."/>
            <person name="Soares F."/>
            <person name="Portugal A."/>
        </authorList>
    </citation>
    <scope>NUCLEOTIDE SEQUENCE</scope>
    <source>
        <strain evidence="1">A</strain>
    </source>
</reference>
<dbReference type="AlphaFoldDB" id="A0A8J7YZQ0"/>
<dbReference type="RefSeq" id="WP_162421876.1">
    <property type="nucleotide sequence ID" value="NZ_WVIE01000003.1"/>
</dbReference>
<organism evidence="1 2">
    <name type="scientific">Myxacorys almedinensis A</name>
    <dbReference type="NCBI Taxonomy" id="2690445"/>
    <lineage>
        <taxon>Bacteria</taxon>
        <taxon>Bacillati</taxon>
        <taxon>Cyanobacteriota</taxon>
        <taxon>Cyanophyceae</taxon>
        <taxon>Leptolyngbyales</taxon>
        <taxon>Leptolyngbyaceae</taxon>
        <taxon>Myxacorys</taxon>
        <taxon>Myxacorys almedinensis</taxon>
    </lineage>
</organism>
<name>A0A8J7YZQ0_9CYAN</name>
<evidence type="ECO:0000313" key="2">
    <source>
        <dbReference type="Proteomes" id="UP000646053"/>
    </source>
</evidence>